<comment type="similarity">
    <text evidence="1 4">Belongs to the glycerate kinase type-1 family.</text>
</comment>
<dbReference type="GO" id="GO:0008887">
    <property type="term" value="F:glycerate kinase activity"/>
    <property type="evidence" value="ECO:0007669"/>
    <property type="project" value="UniProtKB-EC"/>
</dbReference>
<dbReference type="RefSeq" id="WP_275474086.1">
    <property type="nucleotide sequence ID" value="NZ_CP162940.1"/>
</dbReference>
<dbReference type="Proteomes" id="UP001579974">
    <property type="component" value="Unassembled WGS sequence"/>
</dbReference>
<dbReference type="EC" id="2.7.1.31" evidence="5"/>
<protein>
    <submittedName>
        <fullName evidence="5">Glycerate kinase</fullName>
        <ecNumber evidence="5">2.7.1.31</ecNumber>
    </submittedName>
</protein>
<dbReference type="NCBIfam" id="TIGR00045">
    <property type="entry name" value="glycerate kinase"/>
    <property type="match status" value="1"/>
</dbReference>
<sequence>MRVLVASDSYKGSLASTDVIQAIREAASRCGDIDVLGIPIADGGEGTLDAVLSSMKGEKIICEVTDPLGRKISAYYGLINETAMIEMAVSSGLTLLTDEERNPLVATSYGLGEMIRHALDQSKIKEIIIGIGGSATNDGGIGMAQALGLRALNAQNKEVPFGGAHLGEIVKLDARNMHPRLQQVSIRVMCDVSNPLCGANGATAIYGPQKGASPDMVQLLEQNLHHLAERIRMDMGTTVLDIPGGGAAGGVGAALVAFCNANLQSGIDVILDLFSFEEKIEDVDLIITGEGNTDAQTAFGKAVIGVARRAQPFRKNVVCLSGAIGKDLEPLYQYGLDCFFSICPGPVRLEESMSNAHSYLVDTAENILRLYIKGRE</sequence>
<dbReference type="Gene3D" id="3.90.1510.10">
    <property type="entry name" value="Glycerate kinase, domain 2"/>
    <property type="match status" value="1"/>
</dbReference>
<evidence type="ECO:0000313" key="5">
    <source>
        <dbReference type="EMBL" id="MFB5192328.1"/>
    </source>
</evidence>
<proteinExistence type="inferred from homology"/>
<keyword evidence="6" id="KW-1185">Reference proteome</keyword>
<dbReference type="PANTHER" id="PTHR21599:SF0">
    <property type="entry name" value="GLYCERATE KINASE"/>
    <property type="match status" value="1"/>
</dbReference>
<organism evidence="5 6">
    <name type="scientific">Alicyclobacillus fastidiosus</name>
    <dbReference type="NCBI Taxonomy" id="392011"/>
    <lineage>
        <taxon>Bacteria</taxon>
        <taxon>Bacillati</taxon>
        <taxon>Bacillota</taxon>
        <taxon>Bacilli</taxon>
        <taxon>Bacillales</taxon>
        <taxon>Alicyclobacillaceae</taxon>
        <taxon>Alicyclobacillus</taxon>
    </lineage>
</organism>
<dbReference type="EMBL" id="JBDXSU010000020">
    <property type="protein sequence ID" value="MFB5192328.1"/>
    <property type="molecule type" value="Genomic_DNA"/>
</dbReference>
<comment type="caution">
    <text evidence="5">The sequence shown here is derived from an EMBL/GenBank/DDBJ whole genome shotgun (WGS) entry which is preliminary data.</text>
</comment>
<keyword evidence="3 4" id="KW-0418">Kinase</keyword>
<evidence type="ECO:0000256" key="3">
    <source>
        <dbReference type="ARBA" id="ARBA00022777"/>
    </source>
</evidence>
<dbReference type="PIRSF" id="PIRSF006078">
    <property type="entry name" value="GlxK"/>
    <property type="match status" value="1"/>
</dbReference>
<dbReference type="SUPFAM" id="SSF110738">
    <property type="entry name" value="Glycerate kinase I"/>
    <property type="match status" value="1"/>
</dbReference>
<dbReference type="InterPro" id="IPR036129">
    <property type="entry name" value="Glycerate_kinase_sf"/>
</dbReference>
<dbReference type="InterPro" id="IPR018197">
    <property type="entry name" value="Glycerate_kinase_RE-like"/>
</dbReference>
<dbReference type="InterPro" id="IPR004381">
    <property type="entry name" value="Glycerate_kinase"/>
</dbReference>
<accession>A0ABV5AJ83</accession>
<evidence type="ECO:0000313" key="6">
    <source>
        <dbReference type="Proteomes" id="UP001579974"/>
    </source>
</evidence>
<gene>
    <name evidence="5" type="ORF">KKP3000_001523</name>
</gene>
<evidence type="ECO:0000256" key="4">
    <source>
        <dbReference type="PIRNR" id="PIRNR006078"/>
    </source>
</evidence>
<dbReference type="PANTHER" id="PTHR21599">
    <property type="entry name" value="GLYCERATE KINASE"/>
    <property type="match status" value="1"/>
</dbReference>
<evidence type="ECO:0000256" key="2">
    <source>
        <dbReference type="ARBA" id="ARBA00022679"/>
    </source>
</evidence>
<reference evidence="5 6" key="1">
    <citation type="journal article" date="2024" name="Int. J. Mol. Sci.">
        <title>Exploration of Alicyclobacillus spp. Genome in Search of Antibiotic Resistance.</title>
        <authorList>
            <person name="Bucka-Kolendo J."/>
            <person name="Kiousi D.E."/>
            <person name="Dekowska A."/>
            <person name="Mikolajczuk-Szczyrba A."/>
            <person name="Karadedos D.M."/>
            <person name="Michael P."/>
            <person name="Galanis A."/>
            <person name="Sokolowska B."/>
        </authorList>
    </citation>
    <scope>NUCLEOTIDE SEQUENCE [LARGE SCALE GENOMIC DNA]</scope>
    <source>
        <strain evidence="5 6">KKP 3000</strain>
    </source>
</reference>
<dbReference type="InterPro" id="IPR018193">
    <property type="entry name" value="Glyc_kinase_flavodox-like_fold"/>
</dbReference>
<keyword evidence="2 4" id="KW-0808">Transferase</keyword>
<dbReference type="Gene3D" id="3.40.50.10350">
    <property type="entry name" value="Glycerate kinase, domain 1"/>
    <property type="match status" value="1"/>
</dbReference>
<name>A0ABV5AJ83_9BACL</name>
<evidence type="ECO:0000256" key="1">
    <source>
        <dbReference type="ARBA" id="ARBA00006284"/>
    </source>
</evidence>
<dbReference type="Pfam" id="PF02595">
    <property type="entry name" value="Gly_kinase"/>
    <property type="match status" value="1"/>
</dbReference>